<dbReference type="InterPro" id="IPR009351">
    <property type="entry name" value="AlkZ-like"/>
</dbReference>
<protein>
    <submittedName>
        <fullName evidence="1">Winged helix DNA-binding domain-containing protein</fullName>
    </submittedName>
</protein>
<dbReference type="OrthoDB" id="9148135at2"/>
<evidence type="ECO:0000313" key="2">
    <source>
        <dbReference type="Proteomes" id="UP000293764"/>
    </source>
</evidence>
<evidence type="ECO:0000313" key="1">
    <source>
        <dbReference type="EMBL" id="RYV52968.1"/>
    </source>
</evidence>
<accession>A0A4Q5N3Z3</accession>
<proteinExistence type="predicted"/>
<sequence>MSEHLSTGDQVPPVTAARLGAQGLAGPPSHDPVTVVRRLLAVQAQDLRGARLAIRTRSTGLTADDVDRALTDDRSLLITWLNRGTLHLIAAEDYWWLHPLTTPQLARANARRLEQEGVSPAQADAGVDVVREAVETAGPQTRARLRQRLDSAGIPTARQALVHVLMAATLRGDMVRGPMVAGEHAFVAARDWLGAPPEPLTRSAALTRLARRYLVGHGPADARDLAKWAGITLGDARLGLQGLVAELADRDDGLVDLADRAPTGELPGPRLLGPFDPLLLGWVSRAAIVGRHQHVVTTNGLFRPVALVDGHVVATWGLAGGVVSVRPLEVLSPAVASALDREATDVLRFVAGKCTVT</sequence>
<comment type="caution">
    <text evidence="1">The sequence shown here is derived from an EMBL/GenBank/DDBJ whole genome shotgun (WGS) entry which is preliminary data.</text>
</comment>
<dbReference type="AlphaFoldDB" id="A0A4Q5N3Z3"/>
<name>A0A4Q5N3Z3_9MICO</name>
<dbReference type="Proteomes" id="UP000293764">
    <property type="component" value="Unassembled WGS sequence"/>
</dbReference>
<keyword evidence="2" id="KW-1185">Reference proteome</keyword>
<dbReference type="EMBL" id="SDWW01000001">
    <property type="protein sequence ID" value="RYV52968.1"/>
    <property type="molecule type" value="Genomic_DNA"/>
</dbReference>
<dbReference type="RefSeq" id="WP_130100667.1">
    <property type="nucleotide sequence ID" value="NZ_SDWW01000001.1"/>
</dbReference>
<organism evidence="1 2">
    <name type="scientific">Pengzhenrongella frigida</name>
    <dbReference type="NCBI Taxonomy" id="1259133"/>
    <lineage>
        <taxon>Bacteria</taxon>
        <taxon>Bacillati</taxon>
        <taxon>Actinomycetota</taxon>
        <taxon>Actinomycetes</taxon>
        <taxon>Micrococcales</taxon>
        <taxon>Pengzhenrongella</taxon>
    </lineage>
</organism>
<keyword evidence="1" id="KW-0238">DNA-binding</keyword>
<dbReference type="Pfam" id="PF06224">
    <property type="entry name" value="AlkZ-like"/>
    <property type="match status" value="1"/>
</dbReference>
<dbReference type="GO" id="GO:0003677">
    <property type="term" value="F:DNA binding"/>
    <property type="evidence" value="ECO:0007669"/>
    <property type="project" value="UniProtKB-KW"/>
</dbReference>
<dbReference type="PANTHER" id="PTHR38479">
    <property type="entry name" value="LMO0824 PROTEIN"/>
    <property type="match status" value="1"/>
</dbReference>
<dbReference type="PANTHER" id="PTHR38479:SF2">
    <property type="entry name" value="WINGED HELIX DNA-BINDING DOMAIN-CONTAINING PROTEIN"/>
    <property type="match status" value="1"/>
</dbReference>
<gene>
    <name evidence="1" type="ORF">EUA98_00285</name>
</gene>
<reference evidence="1 2" key="1">
    <citation type="submission" date="2019-01" db="EMBL/GenBank/DDBJ databases">
        <title>Novel species of Cellulomonas.</title>
        <authorList>
            <person name="Liu Q."/>
            <person name="Xin Y.-H."/>
        </authorList>
    </citation>
    <scope>NUCLEOTIDE SEQUENCE [LARGE SCALE GENOMIC DNA]</scope>
    <source>
        <strain evidence="1 2">HLT2-17</strain>
    </source>
</reference>